<name>A0A379F2E2_9BACT</name>
<sequence>MDKKQSKEVKAGDISADNLLVKNKNDNIDDTFCYQLFEENYFDADKLQHLINFVSVKKLDQNEADILQWIIEGVDNCFIYHHDQNDYYRIANYSKAIEDAWNKHWRAELTASLS</sequence>
<dbReference type="OrthoDB" id="1077438at2"/>
<evidence type="ECO:0000313" key="1">
    <source>
        <dbReference type="EMBL" id="SUC12524.1"/>
    </source>
</evidence>
<dbReference type="GeneID" id="78570824"/>
<dbReference type="AlphaFoldDB" id="A0A379F2E2"/>
<gene>
    <name evidence="1" type="ORF">NCTC13043_01131</name>
</gene>
<dbReference type="RefSeq" id="WP_115083300.1">
    <property type="nucleotide sequence ID" value="NZ_UGTP01000001.1"/>
</dbReference>
<protein>
    <submittedName>
        <fullName evidence="1">Uncharacterized protein</fullName>
    </submittedName>
</protein>
<proteinExistence type="predicted"/>
<accession>A0A379F2E2</accession>
<dbReference type="EMBL" id="UGTP01000001">
    <property type="protein sequence ID" value="SUC12524.1"/>
    <property type="molecule type" value="Genomic_DNA"/>
</dbReference>
<reference evidence="1 2" key="1">
    <citation type="submission" date="2018-06" db="EMBL/GenBank/DDBJ databases">
        <authorList>
            <consortium name="Pathogen Informatics"/>
            <person name="Doyle S."/>
        </authorList>
    </citation>
    <scope>NUCLEOTIDE SEQUENCE [LARGE SCALE GENOMIC DNA]</scope>
    <source>
        <strain evidence="1 2">NCTC13043</strain>
    </source>
</reference>
<dbReference type="Proteomes" id="UP000254235">
    <property type="component" value="Unassembled WGS sequence"/>
</dbReference>
<organism evidence="1 2">
    <name type="scientific">Prevotella pallens</name>
    <dbReference type="NCBI Taxonomy" id="60133"/>
    <lineage>
        <taxon>Bacteria</taxon>
        <taxon>Pseudomonadati</taxon>
        <taxon>Bacteroidota</taxon>
        <taxon>Bacteroidia</taxon>
        <taxon>Bacteroidales</taxon>
        <taxon>Prevotellaceae</taxon>
        <taxon>Prevotella</taxon>
    </lineage>
</organism>
<evidence type="ECO:0000313" key="2">
    <source>
        <dbReference type="Proteomes" id="UP000254235"/>
    </source>
</evidence>